<evidence type="ECO:0000256" key="2">
    <source>
        <dbReference type="ARBA" id="ARBA00004418"/>
    </source>
</evidence>
<evidence type="ECO:0000256" key="3">
    <source>
        <dbReference type="ARBA" id="ARBA00010541"/>
    </source>
</evidence>
<dbReference type="Proteomes" id="UP000199706">
    <property type="component" value="Unassembled WGS sequence"/>
</dbReference>
<dbReference type="Pfam" id="PF13180">
    <property type="entry name" value="PDZ_2"/>
    <property type="match status" value="1"/>
</dbReference>
<sequence>MKIRDLKRVLVVECMVAALCVGCTAHATAFPPTPQSLPSGVTPNTLSVPATGISDDFARLVRLDGPAVVHISASGAKRTARLAPLWPPAGDQADPFYRFFQQFSPGDGGSPELGSENVGSGFIISPDGYILTDAHVVDGATQIHVKLTDRREFKATLVGLDPASDIALLKIDARQLPTVKIGTSSLAKAGQWVVSIGSPYGFENTAAAGIISDMNRFLPSETYIPLIQTDMTNSTGDDGSPLFNLDGEVIGIEAPVHPTHGIFEGLAFEIPIDAAMKVEQQLQHHMKVEHGRLGVTIQEVTGPLAQSFGLPKPVGALISSVDQHGPSAKADLRSGDVILKLNDLQIDDSAQLPMAVADLQPGTKVHIEFWRDQSPHDTEVVLGTLNTAALASASADQSSVGPDGLTVRGLTPQERDAAGVREGVRVEQSVGPAAMSGIQPGDIILMVNNVRVSSVAQFRQRIERSGKSVALLVEHDGHQMFVTIDVS</sequence>
<dbReference type="GO" id="GO:0004252">
    <property type="term" value="F:serine-type endopeptidase activity"/>
    <property type="evidence" value="ECO:0007669"/>
    <property type="project" value="InterPro"/>
</dbReference>
<keyword evidence="12" id="KW-0732">Signal</keyword>
<dbReference type="Gene3D" id="2.30.42.10">
    <property type="match status" value="2"/>
</dbReference>
<comment type="similarity">
    <text evidence="3">Belongs to the peptidase S1C family.</text>
</comment>
<dbReference type="Pfam" id="PF13365">
    <property type="entry name" value="Trypsin_2"/>
    <property type="match status" value="1"/>
</dbReference>
<feature type="domain" description="PDZ" evidence="13">
    <location>
        <begin position="287"/>
        <end position="348"/>
    </location>
</feature>
<feature type="chain" id="PRO_5011649487" description="Probable periplasmic serine endoprotease DegP-like" evidence="12">
    <location>
        <begin position="30"/>
        <end position="487"/>
    </location>
</feature>
<dbReference type="Gene3D" id="2.40.10.120">
    <property type="match status" value="1"/>
</dbReference>
<protein>
    <recommendedName>
        <fullName evidence="5">Probable periplasmic serine endoprotease DegP-like</fullName>
        <ecNumber evidence="4">3.4.21.107</ecNumber>
    </recommendedName>
    <alternativeName>
        <fullName evidence="11">Protease Do</fullName>
    </alternativeName>
</protein>
<dbReference type="CDD" id="cd10839">
    <property type="entry name" value="cpPDZ1_DegP-like"/>
    <property type="match status" value="1"/>
</dbReference>
<dbReference type="SMART" id="SM00228">
    <property type="entry name" value="PDZ"/>
    <property type="match status" value="2"/>
</dbReference>
<dbReference type="InterPro" id="IPR001940">
    <property type="entry name" value="Peptidase_S1C"/>
</dbReference>
<proteinExistence type="inferred from homology"/>
<keyword evidence="6 14" id="KW-0645">Protease</keyword>
<evidence type="ECO:0000313" key="14">
    <source>
        <dbReference type="EMBL" id="SDH40240.1"/>
    </source>
</evidence>
<accession>A0A1G8C5P6</accession>
<evidence type="ECO:0000313" key="15">
    <source>
        <dbReference type="Proteomes" id="UP000199706"/>
    </source>
</evidence>
<dbReference type="PRINTS" id="PR00834">
    <property type="entry name" value="PROTEASES2C"/>
</dbReference>
<evidence type="ECO:0000259" key="13">
    <source>
        <dbReference type="PROSITE" id="PS50106"/>
    </source>
</evidence>
<dbReference type="Pfam" id="PF17820">
    <property type="entry name" value="PDZ_6"/>
    <property type="match status" value="1"/>
</dbReference>
<keyword evidence="8" id="KW-0378">Hydrolase</keyword>
<evidence type="ECO:0000256" key="9">
    <source>
        <dbReference type="ARBA" id="ARBA00022825"/>
    </source>
</evidence>
<evidence type="ECO:0000256" key="4">
    <source>
        <dbReference type="ARBA" id="ARBA00013035"/>
    </source>
</evidence>
<dbReference type="InterPro" id="IPR041489">
    <property type="entry name" value="PDZ_6"/>
</dbReference>
<dbReference type="InterPro" id="IPR009003">
    <property type="entry name" value="Peptidase_S1_PA"/>
</dbReference>
<evidence type="ECO:0000256" key="1">
    <source>
        <dbReference type="ARBA" id="ARBA00001772"/>
    </source>
</evidence>
<dbReference type="PANTHER" id="PTHR22939">
    <property type="entry name" value="SERINE PROTEASE FAMILY S1C HTRA-RELATED"/>
    <property type="match status" value="1"/>
</dbReference>
<keyword evidence="7" id="KW-0574">Periplasm</keyword>
<keyword evidence="10" id="KW-0346">Stress response</keyword>
<comment type="subcellular location">
    <subcellularLocation>
        <location evidence="2">Periplasm</location>
    </subcellularLocation>
</comment>
<dbReference type="EC" id="3.4.21.107" evidence="4"/>
<evidence type="ECO:0000256" key="6">
    <source>
        <dbReference type="ARBA" id="ARBA00022670"/>
    </source>
</evidence>
<dbReference type="EMBL" id="FNCJ01000009">
    <property type="protein sequence ID" value="SDH40240.1"/>
    <property type="molecule type" value="Genomic_DNA"/>
</dbReference>
<evidence type="ECO:0000256" key="7">
    <source>
        <dbReference type="ARBA" id="ARBA00022764"/>
    </source>
</evidence>
<comment type="catalytic activity">
    <reaction evidence="1">
        <text>Acts on substrates that are at least partially unfolded. The cleavage site P1 residue is normally between a pair of hydrophobic residues, such as Val-|-Val.</text>
        <dbReference type="EC" id="3.4.21.107"/>
    </reaction>
</comment>
<evidence type="ECO:0000256" key="5">
    <source>
        <dbReference type="ARBA" id="ARBA00013958"/>
    </source>
</evidence>
<dbReference type="PROSITE" id="PS50106">
    <property type="entry name" value="PDZ"/>
    <property type="match status" value="2"/>
</dbReference>
<dbReference type="AlphaFoldDB" id="A0A1G8C5P6"/>
<evidence type="ECO:0000256" key="8">
    <source>
        <dbReference type="ARBA" id="ARBA00022801"/>
    </source>
</evidence>
<dbReference type="InterPro" id="IPR001478">
    <property type="entry name" value="PDZ"/>
</dbReference>
<dbReference type="InterPro" id="IPR036034">
    <property type="entry name" value="PDZ_sf"/>
</dbReference>
<evidence type="ECO:0000256" key="12">
    <source>
        <dbReference type="SAM" id="SignalP"/>
    </source>
</evidence>
<feature type="signal peptide" evidence="12">
    <location>
        <begin position="1"/>
        <end position="29"/>
    </location>
</feature>
<dbReference type="RefSeq" id="WP_244106140.1">
    <property type="nucleotide sequence ID" value="NZ_CADERL010000004.1"/>
</dbReference>
<reference evidence="14 15" key="1">
    <citation type="submission" date="2016-10" db="EMBL/GenBank/DDBJ databases">
        <authorList>
            <person name="de Groot N.N."/>
        </authorList>
    </citation>
    <scope>NUCLEOTIDE SEQUENCE [LARGE SCALE GENOMIC DNA]</scope>
    <source>
        <strain evidence="14 15">LMG 2247</strain>
    </source>
</reference>
<evidence type="ECO:0000256" key="10">
    <source>
        <dbReference type="ARBA" id="ARBA00023016"/>
    </source>
</evidence>
<name>A0A1G8C5P6_9BURK</name>
<dbReference type="SUPFAM" id="SSF50494">
    <property type="entry name" value="Trypsin-like serine proteases"/>
    <property type="match status" value="1"/>
</dbReference>
<dbReference type="GO" id="GO:0006508">
    <property type="term" value="P:proteolysis"/>
    <property type="evidence" value="ECO:0007669"/>
    <property type="project" value="UniProtKB-KW"/>
</dbReference>
<dbReference type="PANTHER" id="PTHR22939:SF130">
    <property type="entry name" value="PERIPLASMIC SERINE ENDOPROTEASE DEGP-LIKE-RELATED"/>
    <property type="match status" value="1"/>
</dbReference>
<organism evidence="14 15">
    <name type="scientific">Paraburkholderia phenazinium</name>
    <dbReference type="NCBI Taxonomy" id="60549"/>
    <lineage>
        <taxon>Bacteria</taxon>
        <taxon>Pseudomonadati</taxon>
        <taxon>Pseudomonadota</taxon>
        <taxon>Betaproteobacteria</taxon>
        <taxon>Burkholderiales</taxon>
        <taxon>Burkholderiaceae</taxon>
        <taxon>Paraburkholderia</taxon>
    </lineage>
</organism>
<dbReference type="SUPFAM" id="SSF50156">
    <property type="entry name" value="PDZ domain-like"/>
    <property type="match status" value="2"/>
</dbReference>
<feature type="domain" description="PDZ" evidence="13">
    <location>
        <begin position="392"/>
        <end position="477"/>
    </location>
</feature>
<keyword evidence="9" id="KW-0720">Serine protease</keyword>
<evidence type="ECO:0000256" key="11">
    <source>
        <dbReference type="ARBA" id="ARBA00032850"/>
    </source>
</evidence>
<gene>
    <name evidence="14" type="ORF">SAMN05216466_109264</name>
</gene>